<comment type="caution">
    <text evidence="1">The sequence shown here is derived from an EMBL/GenBank/DDBJ whole genome shotgun (WGS) entry which is preliminary data.</text>
</comment>
<gene>
    <name evidence="1" type="ORF">COW36_05740</name>
</gene>
<dbReference type="AlphaFoldDB" id="A0A2M7G858"/>
<sequence length="183" mass="21349">MKKPWLGLLIVIFCFFPTRVDSVGLRKLYSTYYPPDKMARISAEGFKMTGSQLVWLPKKQKPTLTFIYHKAVPFYEQDITLHFSSTVTHHSESRVVKKNFHCQKDQKEEAFLHPKFGAYVLCSHDLYAKAFPTARNQTPIKYKTASVFPREGNRLPHITFQLHGFEQDIQTLMHSIETLDERP</sequence>
<proteinExistence type="predicted"/>
<evidence type="ECO:0000313" key="2">
    <source>
        <dbReference type="Proteomes" id="UP000231019"/>
    </source>
</evidence>
<dbReference type="EMBL" id="PFFQ01000013">
    <property type="protein sequence ID" value="PIW18269.1"/>
    <property type="molecule type" value="Genomic_DNA"/>
</dbReference>
<protein>
    <submittedName>
        <fullName evidence="1">Uncharacterized protein</fullName>
    </submittedName>
</protein>
<accession>A0A2M7G858</accession>
<name>A0A2M7G858_9BACT</name>
<evidence type="ECO:0000313" key="1">
    <source>
        <dbReference type="EMBL" id="PIW18269.1"/>
    </source>
</evidence>
<organism evidence="1 2">
    <name type="scientific">bacterium (Candidatus Blackallbacteria) CG17_big_fil_post_rev_8_21_14_2_50_48_46</name>
    <dbReference type="NCBI Taxonomy" id="2014261"/>
    <lineage>
        <taxon>Bacteria</taxon>
        <taxon>Candidatus Blackallbacteria</taxon>
    </lineage>
</organism>
<reference evidence="1 2" key="1">
    <citation type="submission" date="2017-09" db="EMBL/GenBank/DDBJ databases">
        <title>Depth-based differentiation of microbial function through sediment-hosted aquifers and enrichment of novel symbionts in the deep terrestrial subsurface.</title>
        <authorList>
            <person name="Probst A.J."/>
            <person name="Ladd B."/>
            <person name="Jarett J.K."/>
            <person name="Geller-Mcgrath D.E."/>
            <person name="Sieber C.M."/>
            <person name="Emerson J.B."/>
            <person name="Anantharaman K."/>
            <person name="Thomas B.C."/>
            <person name="Malmstrom R."/>
            <person name="Stieglmeier M."/>
            <person name="Klingl A."/>
            <person name="Woyke T."/>
            <person name="Ryan C.M."/>
            <person name="Banfield J.F."/>
        </authorList>
    </citation>
    <scope>NUCLEOTIDE SEQUENCE [LARGE SCALE GENOMIC DNA]</scope>
    <source>
        <strain evidence="1">CG17_big_fil_post_rev_8_21_14_2_50_48_46</strain>
    </source>
</reference>
<dbReference type="Proteomes" id="UP000231019">
    <property type="component" value="Unassembled WGS sequence"/>
</dbReference>